<evidence type="ECO:0000313" key="3">
    <source>
        <dbReference type="EMBL" id="SVA54913.1"/>
    </source>
</evidence>
<feature type="transmembrane region" description="Helical" evidence="1">
    <location>
        <begin position="7"/>
        <end position="30"/>
    </location>
</feature>
<dbReference type="GO" id="GO:0005886">
    <property type="term" value="C:plasma membrane"/>
    <property type="evidence" value="ECO:0007669"/>
    <property type="project" value="TreeGrafter"/>
</dbReference>
<dbReference type="GO" id="GO:0090313">
    <property type="term" value="P:regulation of protein targeting to membrane"/>
    <property type="evidence" value="ECO:0007669"/>
    <property type="project" value="TreeGrafter"/>
</dbReference>
<dbReference type="InterPro" id="IPR007844">
    <property type="entry name" value="AsmA"/>
</dbReference>
<dbReference type="PANTHER" id="PTHR30441">
    <property type="entry name" value="DUF748 DOMAIN-CONTAINING PROTEIN"/>
    <property type="match status" value="1"/>
</dbReference>
<dbReference type="EMBL" id="UINC01012595">
    <property type="protein sequence ID" value="SVA54913.1"/>
    <property type="molecule type" value="Genomic_DNA"/>
</dbReference>
<reference evidence="3" key="1">
    <citation type="submission" date="2018-05" db="EMBL/GenBank/DDBJ databases">
        <authorList>
            <person name="Lanie J.A."/>
            <person name="Ng W.-L."/>
            <person name="Kazmierczak K.M."/>
            <person name="Andrzejewski T.M."/>
            <person name="Davidsen T.M."/>
            <person name="Wayne K.J."/>
            <person name="Tettelin H."/>
            <person name="Glass J.I."/>
            <person name="Rusch D."/>
            <person name="Podicherti R."/>
            <person name="Tsui H.-C.T."/>
            <person name="Winkler M.E."/>
        </authorList>
    </citation>
    <scope>NUCLEOTIDE SEQUENCE</scope>
</reference>
<feature type="non-terminal residue" evidence="3">
    <location>
        <position position="1"/>
    </location>
</feature>
<protein>
    <recommendedName>
        <fullName evidence="2">AsmA domain-containing protein</fullName>
    </recommendedName>
</protein>
<accession>A0A381WSJ5</accession>
<gene>
    <name evidence="3" type="ORF">METZ01_LOCUS107767</name>
</gene>
<sequence length="176" mass="19781">VKPLRKALLVVAAVLLVLVGSAGLWLALFFQPNDYRDVFSNYVYRQTGRELTINGEVRFGLGWGADGRLQIQIAAERLKLFNRAYLPDGPIVTAGWLELEIRLWPLLNGHWSIANAVVERPQINLVRLANGRSNWEDLALLGLLPVDHVQGYGGRLTWTDRLPERTVTLTGIDWQG</sequence>
<dbReference type="PANTHER" id="PTHR30441:SF4">
    <property type="entry name" value="PROTEIN ASMA"/>
    <property type="match status" value="1"/>
</dbReference>
<feature type="domain" description="AsmA" evidence="2">
    <location>
        <begin position="5"/>
        <end position="138"/>
    </location>
</feature>
<keyword evidence="1" id="KW-0472">Membrane</keyword>
<proteinExistence type="predicted"/>
<feature type="non-terminal residue" evidence="3">
    <location>
        <position position="176"/>
    </location>
</feature>
<dbReference type="Pfam" id="PF05170">
    <property type="entry name" value="AsmA"/>
    <property type="match status" value="1"/>
</dbReference>
<organism evidence="3">
    <name type="scientific">marine metagenome</name>
    <dbReference type="NCBI Taxonomy" id="408172"/>
    <lineage>
        <taxon>unclassified sequences</taxon>
        <taxon>metagenomes</taxon>
        <taxon>ecological metagenomes</taxon>
    </lineage>
</organism>
<keyword evidence="1" id="KW-1133">Transmembrane helix</keyword>
<evidence type="ECO:0000259" key="2">
    <source>
        <dbReference type="Pfam" id="PF05170"/>
    </source>
</evidence>
<dbReference type="InterPro" id="IPR052894">
    <property type="entry name" value="AsmA-related"/>
</dbReference>
<keyword evidence="1" id="KW-0812">Transmembrane</keyword>
<dbReference type="AlphaFoldDB" id="A0A381WSJ5"/>
<evidence type="ECO:0000256" key="1">
    <source>
        <dbReference type="SAM" id="Phobius"/>
    </source>
</evidence>
<name>A0A381WSJ5_9ZZZZ</name>